<evidence type="ECO:0000256" key="7">
    <source>
        <dbReference type="ARBA" id="ARBA00022841"/>
    </source>
</evidence>
<name>A0A4D7YWQ8_AGRTU</name>
<comment type="similarity">
    <text evidence="3">Belongs to the AlgF family.</text>
</comment>
<dbReference type="UniPathway" id="UPA00286"/>
<dbReference type="GO" id="GO:0042121">
    <property type="term" value="P:alginic acid biosynthetic process"/>
    <property type="evidence" value="ECO:0007669"/>
    <property type="project" value="UniProtKB-UniPathway"/>
</dbReference>
<keyword evidence="7" id="KW-0016">Alginate biosynthesis</keyword>
<dbReference type="AlphaFoldDB" id="A0A4D7YWQ8"/>
<sequence>MFSDEIAFKINRRRFVRLVTAFAGVMAANQSVFAAGDDAGIYDADVPKDWSFIRIAATDPAAVATATIGEKPFKVSAGGISDYVARAPGDYTLLVKGQSTPLSVGQGQYLTVLAGANTKEPVVVADVFTSDPAKCALALYNLTTMPVSLTALAKRSPVIKAVAPMSGVSIEVNAVAIDLNVEISGAIARTFEKTTLKRRSVTSIFVLGSGPNDIVLTSVSAKA</sequence>
<evidence type="ECO:0000256" key="2">
    <source>
        <dbReference type="ARBA" id="ARBA00005182"/>
    </source>
</evidence>
<feature type="chain" id="PRO_5020920861" description="Alginate biosynthesis protein AlgF" evidence="8">
    <location>
        <begin position="35"/>
        <end position="223"/>
    </location>
</feature>
<dbReference type="EMBL" id="CP039923">
    <property type="protein sequence ID" value="QCL95534.1"/>
    <property type="molecule type" value="Genomic_DNA"/>
</dbReference>
<feature type="signal peptide" evidence="8">
    <location>
        <begin position="1"/>
        <end position="34"/>
    </location>
</feature>
<organism evidence="9 10">
    <name type="scientific">Agrobacterium tumefaciens</name>
    <dbReference type="NCBI Taxonomy" id="358"/>
    <lineage>
        <taxon>Bacteria</taxon>
        <taxon>Pseudomonadati</taxon>
        <taxon>Pseudomonadota</taxon>
        <taxon>Alphaproteobacteria</taxon>
        <taxon>Hyphomicrobiales</taxon>
        <taxon>Rhizobiaceae</taxon>
        <taxon>Rhizobium/Agrobacterium group</taxon>
        <taxon>Agrobacterium</taxon>
        <taxon>Agrobacterium tumefaciens complex</taxon>
    </lineage>
</organism>
<evidence type="ECO:0000256" key="8">
    <source>
        <dbReference type="SAM" id="SignalP"/>
    </source>
</evidence>
<dbReference type="InterPro" id="IPR035422">
    <property type="entry name" value="AlgF"/>
</dbReference>
<keyword evidence="5 8" id="KW-0732">Signal</keyword>
<dbReference type="RefSeq" id="WP_137004477.1">
    <property type="nucleotide sequence ID" value="NZ_CP039923.1"/>
</dbReference>
<comment type="subcellular location">
    <subcellularLocation>
        <location evidence="1">Periplasm</location>
    </subcellularLocation>
</comment>
<evidence type="ECO:0000256" key="4">
    <source>
        <dbReference type="ARBA" id="ARBA00013964"/>
    </source>
</evidence>
<evidence type="ECO:0000256" key="6">
    <source>
        <dbReference type="ARBA" id="ARBA00022764"/>
    </source>
</evidence>
<evidence type="ECO:0000256" key="1">
    <source>
        <dbReference type="ARBA" id="ARBA00004418"/>
    </source>
</evidence>
<dbReference type="GO" id="GO:0042597">
    <property type="term" value="C:periplasmic space"/>
    <property type="evidence" value="ECO:0007669"/>
    <property type="project" value="UniProtKB-SubCell"/>
</dbReference>
<dbReference type="Pfam" id="PF11182">
    <property type="entry name" value="AlgF"/>
    <property type="match status" value="1"/>
</dbReference>
<dbReference type="Proteomes" id="UP000298649">
    <property type="component" value="Chromosome linear"/>
</dbReference>
<evidence type="ECO:0000256" key="3">
    <source>
        <dbReference type="ARBA" id="ARBA00010033"/>
    </source>
</evidence>
<comment type="pathway">
    <text evidence="2">Glycan biosynthesis; alginate biosynthesis.</text>
</comment>
<accession>A0A4D7YWQ8</accession>
<gene>
    <name evidence="9" type="ORF">CFBP7129_14635</name>
</gene>
<keyword evidence="6" id="KW-0574">Periplasm</keyword>
<evidence type="ECO:0000256" key="5">
    <source>
        <dbReference type="ARBA" id="ARBA00022729"/>
    </source>
</evidence>
<evidence type="ECO:0000313" key="9">
    <source>
        <dbReference type="EMBL" id="QCL95534.1"/>
    </source>
</evidence>
<evidence type="ECO:0000313" key="10">
    <source>
        <dbReference type="Proteomes" id="UP000298649"/>
    </source>
</evidence>
<proteinExistence type="inferred from homology"/>
<reference evidence="9 10" key="1">
    <citation type="submission" date="2019-04" db="EMBL/GenBank/DDBJ databases">
        <title>Complete genome sequence of Agrobacterium tumefaciens CFBP7129.</title>
        <authorList>
            <person name="Haryono M."/>
            <person name="Lin Y.-C."/>
            <person name="Lai E.-M."/>
            <person name="Kuo C.-H."/>
        </authorList>
    </citation>
    <scope>NUCLEOTIDE SEQUENCE [LARGE SCALE GENOMIC DNA]</scope>
    <source>
        <strain evidence="9 10">CFBP7129</strain>
    </source>
</reference>
<protein>
    <recommendedName>
        <fullName evidence="4">Alginate biosynthesis protein AlgF</fullName>
    </recommendedName>
</protein>